<dbReference type="PROSITE" id="PS50110">
    <property type="entry name" value="RESPONSE_REGULATORY"/>
    <property type="match status" value="2"/>
</dbReference>
<comment type="caution">
    <text evidence="12">The sequence shown here is derived from an EMBL/GenBank/DDBJ whole genome shotgun (WGS) entry which is preliminary data.</text>
</comment>
<dbReference type="PROSITE" id="PS50112">
    <property type="entry name" value="PAS"/>
    <property type="match status" value="1"/>
</dbReference>
<dbReference type="InterPro" id="IPR013656">
    <property type="entry name" value="PAS_4"/>
</dbReference>
<dbReference type="SMART" id="SM00086">
    <property type="entry name" value="PAC"/>
    <property type="match status" value="2"/>
</dbReference>
<evidence type="ECO:0000256" key="2">
    <source>
        <dbReference type="ARBA" id="ARBA00012438"/>
    </source>
</evidence>
<evidence type="ECO:0000313" key="12">
    <source>
        <dbReference type="EMBL" id="MCI0755610.1"/>
    </source>
</evidence>
<dbReference type="Pfam" id="PF00989">
    <property type="entry name" value="PAS"/>
    <property type="match status" value="1"/>
</dbReference>
<keyword evidence="4" id="KW-0808">Transferase</keyword>
<dbReference type="InterPro" id="IPR003594">
    <property type="entry name" value="HATPase_dom"/>
</dbReference>
<dbReference type="EC" id="2.7.13.3" evidence="2"/>
<dbReference type="Gene3D" id="1.10.287.130">
    <property type="match status" value="1"/>
</dbReference>
<dbReference type="CDD" id="cd17574">
    <property type="entry name" value="REC_OmpR"/>
    <property type="match status" value="1"/>
</dbReference>
<gene>
    <name evidence="12" type="ORF">MON41_18060</name>
</gene>
<dbReference type="InterPro" id="IPR036890">
    <property type="entry name" value="HATPase_C_sf"/>
</dbReference>
<keyword evidence="7" id="KW-0175">Coiled coil</keyword>
<dbReference type="PRINTS" id="PR00344">
    <property type="entry name" value="BCTRLSENSOR"/>
</dbReference>
<dbReference type="InterPro" id="IPR001610">
    <property type="entry name" value="PAC"/>
</dbReference>
<keyword evidence="13" id="KW-1185">Reference proteome</keyword>
<comment type="catalytic activity">
    <reaction evidence="1">
        <text>ATP + protein L-histidine = ADP + protein N-phospho-L-histidine.</text>
        <dbReference type="EC" id="2.7.13.3"/>
    </reaction>
</comment>
<dbReference type="RefSeq" id="WP_241793492.1">
    <property type="nucleotide sequence ID" value="NZ_JALBUU010000039.1"/>
</dbReference>
<dbReference type="Pfam" id="PF02518">
    <property type="entry name" value="HATPase_c"/>
    <property type="match status" value="1"/>
</dbReference>
<dbReference type="CDD" id="cd16922">
    <property type="entry name" value="HATPase_EvgS-ArcB-TorS-like"/>
    <property type="match status" value="1"/>
</dbReference>
<dbReference type="EMBL" id="JALBUU010000039">
    <property type="protein sequence ID" value="MCI0755610.1"/>
    <property type="molecule type" value="Genomic_DNA"/>
</dbReference>
<dbReference type="CDD" id="cd00130">
    <property type="entry name" value="PAS"/>
    <property type="match status" value="3"/>
</dbReference>
<dbReference type="SMART" id="SM00387">
    <property type="entry name" value="HATPase_c"/>
    <property type="match status" value="1"/>
</dbReference>
<organism evidence="12 13">
    <name type="scientific">Teichococcus vastitatis</name>
    <dbReference type="NCBI Taxonomy" id="2307076"/>
    <lineage>
        <taxon>Bacteria</taxon>
        <taxon>Pseudomonadati</taxon>
        <taxon>Pseudomonadota</taxon>
        <taxon>Alphaproteobacteria</taxon>
        <taxon>Acetobacterales</taxon>
        <taxon>Roseomonadaceae</taxon>
        <taxon>Roseomonas</taxon>
    </lineage>
</organism>
<dbReference type="PROSITE" id="PS50109">
    <property type="entry name" value="HIS_KIN"/>
    <property type="match status" value="1"/>
</dbReference>
<dbReference type="InterPro" id="IPR035965">
    <property type="entry name" value="PAS-like_dom_sf"/>
</dbReference>
<dbReference type="InterPro" id="IPR004358">
    <property type="entry name" value="Sig_transdc_His_kin-like_C"/>
</dbReference>
<dbReference type="InterPro" id="IPR036097">
    <property type="entry name" value="HisK_dim/P_sf"/>
</dbReference>
<dbReference type="SUPFAM" id="SSF55874">
    <property type="entry name" value="ATPase domain of HSP90 chaperone/DNA topoisomerase II/histidine kinase"/>
    <property type="match status" value="1"/>
</dbReference>
<evidence type="ECO:0000259" key="10">
    <source>
        <dbReference type="PROSITE" id="PS50112"/>
    </source>
</evidence>
<reference evidence="12 13" key="1">
    <citation type="submission" date="2022-03" db="EMBL/GenBank/DDBJ databases">
        <title>Complete genome analysis of Roseomonas KG 17.1 : a prolific producer of plant growth promoters.</title>
        <authorList>
            <person name="Saadouli I."/>
            <person name="Najjari A."/>
            <person name="Mosbah A."/>
            <person name="Ouzari H.I."/>
        </authorList>
    </citation>
    <scope>NUCLEOTIDE SEQUENCE [LARGE SCALE GENOMIC DNA]</scope>
    <source>
        <strain evidence="12 13">KG17-1</strain>
    </source>
</reference>
<evidence type="ECO:0000259" key="8">
    <source>
        <dbReference type="PROSITE" id="PS50109"/>
    </source>
</evidence>
<feature type="domain" description="Response regulatory" evidence="9">
    <location>
        <begin position="798"/>
        <end position="916"/>
    </location>
</feature>
<evidence type="ECO:0000256" key="3">
    <source>
        <dbReference type="ARBA" id="ARBA00022553"/>
    </source>
</evidence>
<dbReference type="Gene3D" id="3.30.450.20">
    <property type="entry name" value="PAS domain"/>
    <property type="match status" value="3"/>
</dbReference>
<evidence type="ECO:0000256" key="4">
    <source>
        <dbReference type="ARBA" id="ARBA00022679"/>
    </source>
</evidence>
<dbReference type="SMART" id="SM00091">
    <property type="entry name" value="PAS"/>
    <property type="match status" value="3"/>
</dbReference>
<dbReference type="Pfam" id="PF00512">
    <property type="entry name" value="HisKA"/>
    <property type="match status" value="1"/>
</dbReference>
<evidence type="ECO:0000256" key="1">
    <source>
        <dbReference type="ARBA" id="ARBA00000085"/>
    </source>
</evidence>
<keyword evidence="5" id="KW-0418">Kinase</keyword>
<sequence length="931" mass="102693">MNEFIYTGSVTQPAEAALRDSEAFLRSVLDANTDCLKVLDLQGRIEFMNANGRCLMEIEDFDAIKGRDWARLWPEEARPQIQEATATALAGSHARFEAFCPTAKGSPRWWDVAVSPVRDAAGRVTRIISASRDITERRATLEALAESEARMRGLFARMGEAFFLGEVLRDPETGAIADFRFLEANPAFEAQTGLSVAEVLGRSARDILPDLPNWLFETYARVAETGVPERFELYVQGLGGRWYQARAHQAVGDGRFAALFMDVTSHKQAEEALRRQLHLTEAITNNAAASLFIMDEQQRCAFMNPAAEELTGFSFAEVKGRILHDVIHHTHPDGSPFPLEECPIDRAFPDRMRVQGEEVFVHKNGRFFTVAFTASPMLQNGVPVGTVIEAQDITERKRTEKALAEAKEAAENANLAKSQFIANMSHELRTPLSAVIGYSEMLEEEAADIEGGEVLTKDLQKIGSNARHLLSLINDVLDLSKIEAGKMEVQPEEFDTLKLVQEAANTVHALVASKANFLEIDLAPDLGEMYSDPLKIRQCLINLLSNAAKFTERGRITVRAERMRDDAGYDWVEFSVADTGIGMTPEQVGRLFTRFTQADSSTTRRFGGTGLGLSISKAFCSMLGGNIAVDSLPGQGTTFRIRLPADLRQVRTPEDDPAVGVGEAALEEDSAEEGAAGLVLVVDDDAATRDLLARFLRREGFAVRTAADGEKGLRMARELRPTAVLLDVMMPRMDGWSVLSALKADPELAQIPVLMVTIVQEKGLAFSLGASDYLTKPIEWPRLKQSLDRYRPQTCPGRALVVEADTASRGELRRLLDAEGWTSTEVADVSAAKRYLEEATSPPGLVLIAVQPPGDEAFTLIQALHRQPEWRNVPVVAITGRQMGAEEFAQLRDQVRRILPAEADLPVELAAELRRLAERCSTSTQETERKE</sequence>
<dbReference type="Pfam" id="PF00072">
    <property type="entry name" value="Response_reg"/>
    <property type="match status" value="1"/>
</dbReference>
<dbReference type="PANTHER" id="PTHR43047:SF72">
    <property type="entry name" value="OSMOSENSING HISTIDINE PROTEIN KINASE SLN1"/>
    <property type="match status" value="1"/>
</dbReference>
<evidence type="ECO:0000259" key="9">
    <source>
        <dbReference type="PROSITE" id="PS50110"/>
    </source>
</evidence>
<feature type="domain" description="Response regulatory" evidence="9">
    <location>
        <begin position="678"/>
        <end position="791"/>
    </location>
</feature>
<dbReference type="SUPFAM" id="SSF52172">
    <property type="entry name" value="CheY-like"/>
    <property type="match status" value="2"/>
</dbReference>
<evidence type="ECO:0000256" key="6">
    <source>
        <dbReference type="PROSITE-ProRule" id="PRU00169"/>
    </source>
</evidence>
<dbReference type="InterPro" id="IPR013767">
    <property type="entry name" value="PAS_fold"/>
</dbReference>
<evidence type="ECO:0000259" key="11">
    <source>
        <dbReference type="PROSITE" id="PS50113"/>
    </source>
</evidence>
<dbReference type="InterPro" id="IPR001789">
    <property type="entry name" value="Sig_transdc_resp-reg_receiver"/>
</dbReference>
<dbReference type="Proteomes" id="UP001201985">
    <property type="component" value="Unassembled WGS sequence"/>
</dbReference>
<dbReference type="SMART" id="SM00448">
    <property type="entry name" value="REC"/>
    <property type="match status" value="2"/>
</dbReference>
<feature type="modified residue" description="4-aspartylphosphate" evidence="6">
    <location>
        <position position="727"/>
    </location>
</feature>
<dbReference type="Gene3D" id="3.40.50.2300">
    <property type="match status" value="2"/>
</dbReference>
<feature type="coiled-coil region" evidence="7">
    <location>
        <begin position="396"/>
        <end position="423"/>
    </location>
</feature>
<dbReference type="InterPro" id="IPR003661">
    <property type="entry name" value="HisK_dim/P_dom"/>
</dbReference>
<dbReference type="InterPro" id="IPR000014">
    <property type="entry name" value="PAS"/>
</dbReference>
<keyword evidence="3 6" id="KW-0597">Phosphoprotein</keyword>
<proteinExistence type="predicted"/>
<protein>
    <recommendedName>
        <fullName evidence="2">histidine kinase</fullName>
        <ecNumber evidence="2">2.7.13.3</ecNumber>
    </recommendedName>
</protein>
<dbReference type="InterPro" id="IPR000700">
    <property type="entry name" value="PAS-assoc_C"/>
</dbReference>
<dbReference type="SUPFAM" id="SSF55785">
    <property type="entry name" value="PYP-like sensor domain (PAS domain)"/>
    <property type="match status" value="3"/>
</dbReference>
<dbReference type="CDD" id="cd00082">
    <property type="entry name" value="HisKA"/>
    <property type="match status" value="1"/>
</dbReference>
<dbReference type="InterPro" id="IPR005467">
    <property type="entry name" value="His_kinase_dom"/>
</dbReference>
<feature type="domain" description="PAS" evidence="10">
    <location>
        <begin position="275"/>
        <end position="333"/>
    </location>
</feature>
<dbReference type="PROSITE" id="PS50113">
    <property type="entry name" value="PAC"/>
    <property type="match status" value="2"/>
</dbReference>
<name>A0ABS9WA28_9PROT</name>
<accession>A0ABS9WA28</accession>
<feature type="domain" description="PAC" evidence="11">
    <location>
        <begin position="94"/>
        <end position="146"/>
    </location>
</feature>
<dbReference type="Pfam" id="PF08448">
    <property type="entry name" value="PAS_4"/>
    <property type="match status" value="2"/>
</dbReference>
<dbReference type="NCBIfam" id="TIGR00229">
    <property type="entry name" value="sensory_box"/>
    <property type="match status" value="3"/>
</dbReference>
<evidence type="ECO:0000256" key="7">
    <source>
        <dbReference type="SAM" id="Coils"/>
    </source>
</evidence>
<dbReference type="PANTHER" id="PTHR43047">
    <property type="entry name" value="TWO-COMPONENT HISTIDINE PROTEIN KINASE"/>
    <property type="match status" value="1"/>
</dbReference>
<comment type="caution">
    <text evidence="6">Lacks conserved residue(s) required for the propagation of feature annotation.</text>
</comment>
<evidence type="ECO:0000313" key="13">
    <source>
        <dbReference type="Proteomes" id="UP001201985"/>
    </source>
</evidence>
<dbReference type="InterPro" id="IPR011006">
    <property type="entry name" value="CheY-like_superfamily"/>
</dbReference>
<feature type="domain" description="PAC" evidence="11">
    <location>
        <begin position="354"/>
        <end position="405"/>
    </location>
</feature>
<dbReference type="SMART" id="SM00388">
    <property type="entry name" value="HisKA"/>
    <property type="match status" value="1"/>
</dbReference>
<dbReference type="Gene3D" id="3.30.565.10">
    <property type="entry name" value="Histidine kinase-like ATPase, C-terminal domain"/>
    <property type="match status" value="1"/>
</dbReference>
<feature type="domain" description="Histidine kinase" evidence="8">
    <location>
        <begin position="423"/>
        <end position="647"/>
    </location>
</feature>
<dbReference type="SUPFAM" id="SSF47384">
    <property type="entry name" value="Homodimeric domain of signal transducing histidine kinase"/>
    <property type="match status" value="1"/>
</dbReference>
<evidence type="ECO:0000256" key="5">
    <source>
        <dbReference type="ARBA" id="ARBA00022777"/>
    </source>
</evidence>